<organism evidence="3 4">
    <name type="scientific">Manihot esculenta</name>
    <name type="common">Cassava</name>
    <name type="synonym">Jatropha manihot</name>
    <dbReference type="NCBI Taxonomy" id="3983"/>
    <lineage>
        <taxon>Eukaryota</taxon>
        <taxon>Viridiplantae</taxon>
        <taxon>Streptophyta</taxon>
        <taxon>Embryophyta</taxon>
        <taxon>Tracheophyta</taxon>
        <taxon>Spermatophyta</taxon>
        <taxon>Magnoliopsida</taxon>
        <taxon>eudicotyledons</taxon>
        <taxon>Gunneridae</taxon>
        <taxon>Pentapetalae</taxon>
        <taxon>rosids</taxon>
        <taxon>fabids</taxon>
        <taxon>Malpighiales</taxon>
        <taxon>Euphorbiaceae</taxon>
        <taxon>Crotonoideae</taxon>
        <taxon>Manihoteae</taxon>
        <taxon>Manihot</taxon>
    </lineage>
</organism>
<feature type="domain" description="XS" evidence="2">
    <location>
        <begin position="817"/>
        <end position="946"/>
    </location>
</feature>
<sequence length="977" mass="112978">MQSRRHDDDYVTHSPSTKPRNQHRYEVGHDSYSISRREALDRSPHLRRSLSPRSKIDGSRRILQREGRSGSNERRDYSWHLGSGRTENICSGSSSFVQDHRKPHFDEGVVHRKYDYDDDINYEDGKSNRLKHVYGYHQHAAASRSSKEKDYSESRFIVNDRHATMGQKSVPMEDGIIRGLHQEPSDFIPAPSYGKTGEHLQLSSRRMHMNQFENEKLRYQEPISPDNIPVMELYKEGEGPILSSREDSYTMNPSSHLKGFGSSHSKDFAGTSSGVSRGEFQSSFRECVPLSASDEYPRQSMKLTEPMDLNKYGRRSAVDLRNLETGKKIMTSYPHGAYSPNRTERDDYLYPKSQGLINEDMVYPSDELHTLIPSRAKFDHELARADFEYGELSRMSIMHPIEESIDATQGSFRNRRNNTSWDHTIRRQAAVEGLNSSRILYAPKQGEEYLGSEYSRFEFGRRVTRDNETSHLGVIRDQETSHLRSNYGFGRDAGPQFEKERLQDPVMSMYDLEMQKFSVKRQRMEDFSVHEQSDKLLKRNYHVEEDINSCDPRAIVSSRRYAPLEYKDAYDSDEEWMEENLSALHPSGTRRFDHNVCRKAKRIYDGQDHNRDFASEDWLSSHDSLVHSRKHSIRYYKPSVKYMKGHPRSGSLSWYNSQQTDRRSGIQRKHKSWKRNEDHDEDEQVNDDDPSEDWVNMEDSELCEDSKEFKQLVHEAFLDYSKKLNLSMAVRRRYKEQGKAGSLFCIVCGRSSSKDFMDTQRLVTHAFMSHKVGLRALHLGLHKAICILMGWNTFVPCDMKTWVPDVLPGAEAWAQKEDLMIWPPLVIIHNISMSNADPEQQKVIPIEGVESFLRGKGFVGGKIKVCLGKPADQSVMLVKFLGTFTGLGNAERLHKYFAENKHGREEYEQKTSNTSKSSNDFEAGILGDKLEERLLYGYIGIADDLDKLDFNTKKRVMVKSKKDIEDLENAPVKTDDR</sequence>
<evidence type="ECO:0000256" key="1">
    <source>
        <dbReference type="SAM" id="MobiDB-lite"/>
    </source>
</evidence>
<feature type="region of interest" description="Disordered" evidence="1">
    <location>
        <begin position="1"/>
        <end position="84"/>
    </location>
</feature>
<keyword evidence="4" id="KW-1185">Reference proteome</keyword>
<feature type="region of interest" description="Disordered" evidence="1">
    <location>
        <begin position="646"/>
        <end position="692"/>
    </location>
</feature>
<feature type="compositionally biased region" description="Polar residues" evidence="1">
    <location>
        <begin position="650"/>
        <end position="659"/>
    </location>
</feature>
<dbReference type="Pfam" id="PF03468">
    <property type="entry name" value="XS"/>
    <property type="match status" value="1"/>
</dbReference>
<comment type="caution">
    <text evidence="3">The sequence shown here is derived from an EMBL/GenBank/DDBJ whole genome shotgun (WGS) entry which is preliminary data.</text>
</comment>
<accession>A0A2C9V3H7</accession>
<dbReference type="PANTHER" id="PTHR46619">
    <property type="entry name" value="RNA RECOGNITION MOTIF XS DOMAIN PROTEIN-RELATED"/>
    <property type="match status" value="1"/>
</dbReference>
<evidence type="ECO:0000313" key="4">
    <source>
        <dbReference type="Proteomes" id="UP000091857"/>
    </source>
</evidence>
<feature type="compositionally biased region" description="Acidic residues" evidence="1">
    <location>
        <begin position="679"/>
        <end position="692"/>
    </location>
</feature>
<feature type="compositionally biased region" description="Basic and acidic residues" evidence="1">
    <location>
        <begin position="54"/>
        <end position="78"/>
    </location>
</feature>
<protein>
    <recommendedName>
        <fullName evidence="2">XS domain-containing protein</fullName>
    </recommendedName>
</protein>
<dbReference type="AlphaFoldDB" id="A0A2C9V3H7"/>
<feature type="compositionally biased region" description="Basic and acidic residues" evidence="1">
    <location>
        <begin position="1"/>
        <end position="11"/>
    </location>
</feature>
<reference evidence="4" key="1">
    <citation type="journal article" date="2016" name="Nat. Biotechnol.">
        <title>Sequencing wild and cultivated cassava and related species reveals extensive interspecific hybridization and genetic diversity.</title>
        <authorList>
            <person name="Bredeson J.V."/>
            <person name="Lyons J.B."/>
            <person name="Prochnik S.E."/>
            <person name="Wu G.A."/>
            <person name="Ha C.M."/>
            <person name="Edsinger-Gonzales E."/>
            <person name="Grimwood J."/>
            <person name="Schmutz J."/>
            <person name="Rabbi I.Y."/>
            <person name="Egesi C."/>
            <person name="Nauluvula P."/>
            <person name="Lebot V."/>
            <person name="Ndunguru J."/>
            <person name="Mkamilo G."/>
            <person name="Bart R.S."/>
            <person name="Setter T.L."/>
            <person name="Gleadow R.M."/>
            <person name="Kulakow P."/>
            <person name="Ferguson M.E."/>
            <person name="Rounsley S."/>
            <person name="Rokhsar D.S."/>
        </authorList>
    </citation>
    <scope>NUCLEOTIDE SEQUENCE [LARGE SCALE GENOMIC DNA]</scope>
    <source>
        <strain evidence="4">cv. AM560-2</strain>
    </source>
</reference>
<dbReference type="EMBL" id="CM004396">
    <property type="protein sequence ID" value="OAY38968.1"/>
    <property type="molecule type" value="Genomic_DNA"/>
</dbReference>
<gene>
    <name evidence="3" type="ORF">MANES_10G057200v8</name>
</gene>
<evidence type="ECO:0000313" key="3">
    <source>
        <dbReference type="EMBL" id="OAY38968.1"/>
    </source>
</evidence>
<dbReference type="OrthoDB" id="777694at2759"/>
<dbReference type="PANTHER" id="PTHR46619:SF4">
    <property type="entry name" value="XS DOMAIN-CONTAINING PROTEIN-RELATED"/>
    <property type="match status" value="1"/>
</dbReference>
<evidence type="ECO:0000259" key="2">
    <source>
        <dbReference type="Pfam" id="PF03468"/>
    </source>
</evidence>
<dbReference type="InterPro" id="IPR005380">
    <property type="entry name" value="XS_domain"/>
</dbReference>
<dbReference type="OMA" id="IVCGRSY"/>
<dbReference type="GO" id="GO:0031047">
    <property type="term" value="P:regulatory ncRNA-mediated gene silencing"/>
    <property type="evidence" value="ECO:0007669"/>
    <property type="project" value="InterPro"/>
</dbReference>
<dbReference type="Proteomes" id="UP000091857">
    <property type="component" value="Chromosome 10"/>
</dbReference>
<dbReference type="Gramene" id="Manes.10G057200.1.v8.1">
    <property type="protein sequence ID" value="Manes.10G057200.1.v8.1.CDS"/>
    <property type="gene ID" value="Manes.10G057200.v8.1"/>
</dbReference>
<dbReference type="Gene3D" id="3.30.70.2890">
    <property type="entry name" value="XS domain"/>
    <property type="match status" value="1"/>
</dbReference>
<proteinExistence type="predicted"/>
<name>A0A2C9V3H7_MANES</name>
<feature type="compositionally biased region" description="Basic and acidic residues" evidence="1">
    <location>
        <begin position="23"/>
        <end position="44"/>
    </location>
</feature>
<dbReference type="STRING" id="3983.A0A2C9V3H7"/>
<dbReference type="InterPro" id="IPR038588">
    <property type="entry name" value="XS_domain_sf"/>
</dbReference>